<name>A0AA40FXF6_9HYME</name>
<comment type="caution">
    <text evidence="2">The sequence shown here is derived from an EMBL/GenBank/DDBJ whole genome shotgun (WGS) entry which is preliminary data.</text>
</comment>
<dbReference type="AlphaFoldDB" id="A0AA40FXF6"/>
<evidence type="ECO:0000256" key="1">
    <source>
        <dbReference type="SAM" id="MobiDB-lite"/>
    </source>
</evidence>
<dbReference type="Proteomes" id="UP001177670">
    <property type="component" value="Unassembled WGS sequence"/>
</dbReference>
<feature type="region of interest" description="Disordered" evidence="1">
    <location>
        <begin position="1"/>
        <end position="54"/>
    </location>
</feature>
<sequence length="92" mass="10193">MKSLRGQIDGSKLDESSSVSGFGKSEKRTEDADVSRGKVANFTENPISGGRTFTGLESNVCTWFCRLTSRARGQEGKRARGKRGRRRVRRPS</sequence>
<evidence type="ECO:0000313" key="2">
    <source>
        <dbReference type="EMBL" id="KAK1127117.1"/>
    </source>
</evidence>
<proteinExistence type="predicted"/>
<feature type="compositionally biased region" description="Basic and acidic residues" evidence="1">
    <location>
        <begin position="24"/>
        <end position="36"/>
    </location>
</feature>
<evidence type="ECO:0000313" key="3">
    <source>
        <dbReference type="Proteomes" id="UP001177670"/>
    </source>
</evidence>
<accession>A0AA40FXF6</accession>
<feature type="region of interest" description="Disordered" evidence="1">
    <location>
        <begin position="71"/>
        <end position="92"/>
    </location>
</feature>
<organism evidence="2 3">
    <name type="scientific">Melipona bicolor</name>
    <dbReference type="NCBI Taxonomy" id="60889"/>
    <lineage>
        <taxon>Eukaryota</taxon>
        <taxon>Metazoa</taxon>
        <taxon>Ecdysozoa</taxon>
        <taxon>Arthropoda</taxon>
        <taxon>Hexapoda</taxon>
        <taxon>Insecta</taxon>
        <taxon>Pterygota</taxon>
        <taxon>Neoptera</taxon>
        <taxon>Endopterygota</taxon>
        <taxon>Hymenoptera</taxon>
        <taxon>Apocrita</taxon>
        <taxon>Aculeata</taxon>
        <taxon>Apoidea</taxon>
        <taxon>Anthophila</taxon>
        <taxon>Apidae</taxon>
        <taxon>Melipona</taxon>
    </lineage>
</organism>
<dbReference type="EMBL" id="JAHYIQ010000012">
    <property type="protein sequence ID" value="KAK1127117.1"/>
    <property type="molecule type" value="Genomic_DNA"/>
</dbReference>
<protein>
    <submittedName>
        <fullName evidence="2">Uncharacterized protein</fullName>
    </submittedName>
</protein>
<reference evidence="2" key="1">
    <citation type="submission" date="2021-10" db="EMBL/GenBank/DDBJ databases">
        <title>Melipona bicolor Genome sequencing and assembly.</title>
        <authorList>
            <person name="Araujo N.S."/>
            <person name="Arias M.C."/>
        </authorList>
    </citation>
    <scope>NUCLEOTIDE SEQUENCE</scope>
    <source>
        <strain evidence="2">USP_2M_L1-L4_2017</strain>
        <tissue evidence="2">Whole body</tissue>
    </source>
</reference>
<keyword evidence="3" id="KW-1185">Reference proteome</keyword>
<feature type="compositionally biased region" description="Basic residues" evidence="1">
    <location>
        <begin position="79"/>
        <end position="92"/>
    </location>
</feature>
<gene>
    <name evidence="2" type="ORF">K0M31_003665</name>
</gene>